<reference evidence="5" key="1">
    <citation type="submission" date="2017-02" db="UniProtKB">
        <authorList>
            <consortium name="WormBaseParasite"/>
        </authorList>
    </citation>
    <scope>IDENTIFICATION</scope>
</reference>
<evidence type="ECO:0000313" key="5">
    <source>
        <dbReference type="WBParaSite" id="TCLT_0000581801-mRNA-1"/>
    </source>
</evidence>
<dbReference type="CDD" id="cd06257">
    <property type="entry name" value="DnaJ"/>
    <property type="match status" value="1"/>
</dbReference>
<dbReference type="PANTHER" id="PTHR43948:SF10">
    <property type="entry name" value="MRJ, ISOFORM E"/>
    <property type="match status" value="1"/>
</dbReference>
<dbReference type="PRINTS" id="PR00625">
    <property type="entry name" value="JDOMAIN"/>
</dbReference>
<proteinExistence type="predicted"/>
<dbReference type="Pfam" id="PF00226">
    <property type="entry name" value="DnaJ"/>
    <property type="match status" value="1"/>
</dbReference>
<dbReference type="PANTHER" id="PTHR43948">
    <property type="entry name" value="DNAJ HOMOLOG SUBFAMILY B"/>
    <property type="match status" value="1"/>
</dbReference>
<feature type="signal peptide" evidence="1">
    <location>
        <begin position="1"/>
        <end position="19"/>
    </location>
</feature>
<feature type="chain" id="PRO_5043126483" evidence="1">
    <location>
        <begin position="20"/>
        <end position="228"/>
    </location>
</feature>
<dbReference type="OrthoDB" id="10250354at2759"/>
<dbReference type="GO" id="GO:0005737">
    <property type="term" value="C:cytoplasm"/>
    <property type="evidence" value="ECO:0007669"/>
    <property type="project" value="TreeGrafter"/>
</dbReference>
<dbReference type="OMA" id="HSQHKRH"/>
<dbReference type="InterPro" id="IPR036869">
    <property type="entry name" value="J_dom_sf"/>
</dbReference>
<gene>
    <name evidence="3" type="ORF">TCLT_LOCUS5807</name>
</gene>
<dbReference type="Gene3D" id="1.10.287.110">
    <property type="entry name" value="DnaJ domain"/>
    <property type="match status" value="1"/>
</dbReference>
<name>A0A0N5CZA9_THECL</name>
<dbReference type="SUPFAM" id="SSF46565">
    <property type="entry name" value="Chaperone J-domain"/>
    <property type="match status" value="1"/>
</dbReference>
<organism evidence="5">
    <name type="scientific">Thelazia callipaeda</name>
    <name type="common">Oriental eyeworm</name>
    <name type="synonym">Parasitic nematode</name>
    <dbReference type="NCBI Taxonomy" id="103827"/>
    <lineage>
        <taxon>Eukaryota</taxon>
        <taxon>Metazoa</taxon>
        <taxon>Ecdysozoa</taxon>
        <taxon>Nematoda</taxon>
        <taxon>Chromadorea</taxon>
        <taxon>Rhabditida</taxon>
        <taxon>Spirurina</taxon>
        <taxon>Spiruromorpha</taxon>
        <taxon>Thelazioidea</taxon>
        <taxon>Thelaziidae</taxon>
        <taxon>Thelazia</taxon>
    </lineage>
</organism>
<dbReference type="Proteomes" id="UP000276776">
    <property type="component" value="Unassembled WGS sequence"/>
</dbReference>
<dbReference type="STRING" id="103827.A0A0N5CZA9"/>
<sequence>MQLPILTLILHWFIAVVGAAADYYNILGVKRDASTSQIKKAFRSLALKYHPDRNKDPSANEKFREIAEAYEVLGDEQKRRQYDAGDWSFVERQHTKDFDFDNFMRHFQESMNFHRSNHANAHWSQHQKATHGHSIFDDLWDGFDEFATFGNFENTGPFGGFSDMLQFGDSHKQPASMYFKQSNLGGIFKFVVMCGFLFKETRFYSQKCRTVTKQSGNSITTHTICTNV</sequence>
<feature type="domain" description="J" evidence="2">
    <location>
        <begin position="22"/>
        <end position="86"/>
    </location>
</feature>
<evidence type="ECO:0000259" key="2">
    <source>
        <dbReference type="PROSITE" id="PS50076"/>
    </source>
</evidence>
<dbReference type="EMBL" id="UYYF01004365">
    <property type="protein sequence ID" value="VDN03096.1"/>
    <property type="molecule type" value="Genomic_DNA"/>
</dbReference>
<dbReference type="PROSITE" id="PS50076">
    <property type="entry name" value="DNAJ_2"/>
    <property type="match status" value="1"/>
</dbReference>
<reference evidence="3 4" key="2">
    <citation type="submission" date="2018-11" db="EMBL/GenBank/DDBJ databases">
        <authorList>
            <consortium name="Pathogen Informatics"/>
        </authorList>
    </citation>
    <scope>NUCLEOTIDE SEQUENCE [LARGE SCALE GENOMIC DNA]</scope>
</reference>
<evidence type="ECO:0000313" key="3">
    <source>
        <dbReference type="EMBL" id="VDN03096.1"/>
    </source>
</evidence>
<dbReference type="WBParaSite" id="TCLT_0000581801-mRNA-1">
    <property type="protein sequence ID" value="TCLT_0000581801-mRNA-1"/>
    <property type="gene ID" value="TCLT_0000581801"/>
</dbReference>
<dbReference type="GO" id="GO:0051082">
    <property type="term" value="F:unfolded protein binding"/>
    <property type="evidence" value="ECO:0007669"/>
    <property type="project" value="TreeGrafter"/>
</dbReference>
<dbReference type="PROSITE" id="PS00636">
    <property type="entry name" value="DNAJ_1"/>
    <property type="match status" value="1"/>
</dbReference>
<keyword evidence="4" id="KW-1185">Reference proteome</keyword>
<dbReference type="AlphaFoldDB" id="A0A0N5CZA9"/>
<evidence type="ECO:0000256" key="1">
    <source>
        <dbReference type="SAM" id="SignalP"/>
    </source>
</evidence>
<dbReference type="GO" id="GO:0051087">
    <property type="term" value="F:protein-folding chaperone binding"/>
    <property type="evidence" value="ECO:0007669"/>
    <property type="project" value="TreeGrafter"/>
</dbReference>
<accession>A0A0N5CZA9</accession>
<keyword evidence="1" id="KW-0732">Signal</keyword>
<dbReference type="GO" id="GO:0044183">
    <property type="term" value="F:protein folding chaperone"/>
    <property type="evidence" value="ECO:0007669"/>
    <property type="project" value="TreeGrafter"/>
</dbReference>
<evidence type="ECO:0000313" key="4">
    <source>
        <dbReference type="Proteomes" id="UP000276776"/>
    </source>
</evidence>
<dbReference type="InterPro" id="IPR001623">
    <property type="entry name" value="DnaJ_domain"/>
</dbReference>
<protein>
    <submittedName>
        <fullName evidence="5">J domain-containing protein</fullName>
    </submittedName>
</protein>
<dbReference type="SMART" id="SM00271">
    <property type="entry name" value="DnaJ"/>
    <property type="match status" value="1"/>
</dbReference>
<dbReference type="InterPro" id="IPR018253">
    <property type="entry name" value="DnaJ_domain_CS"/>
</dbReference>